<evidence type="ECO:0000256" key="8">
    <source>
        <dbReference type="ARBA" id="ARBA00023015"/>
    </source>
</evidence>
<evidence type="ECO:0000313" key="15">
    <source>
        <dbReference type="Proteomes" id="UP000504630"/>
    </source>
</evidence>
<sequence length="772" mass="87826">MCKVQMLRALVKQRLTAAAEEIFVLFERTIAEYEEELCRSKEENERQRKLLDAVLKPQLESPADVQQLLLLVKEEVPPEQQEWSSSLDQEDPEPTLHIKEEQEELWSSQEGEQLQGLEEADITKFTFTPVPVKSEDDEEKPQSSQLHQRPTEHMETGADGEDCGGLEPARNSDPDRHLHPDTEDKTRDSSDTDEMTGDFSGAEIEVSCEDSDDCKEKAQSGLNSLLKDDGVPVGTDEKPFSYSECGKHFCNSGNLKRHMRCHTGENPFICSICNKGFFRKDHLNTHMRSHTGEKPFSCSVCKKSYTQSGNLQKHMRIHTGERPFSCSVCEKTFLRKEYLKTHMITHTGEKPYSCSVCDKSFARSGCLQVHMRIHTGEKPFSCSVCGKRFLHKTRLKSHMRIHTEEKPFSCRHSVKMCKVQMLRALVKQRLTAAAEEIFVLFERTIAEYEEELCRSKEENERQRKLLDAVLKPQLESPADMKQLLLVKEEVPPEQQEWSSSLDQQDPDPPPPIKEEQEELWSSQEGEQLQGLEEADITMFTFTPVHVKSEDDEEKHQSSQLHQRQTEHMETGADGEDCGGPEPARNSDPETHLQPDTEDKTGNSSGPDNNYHWEETKDPQSDLNSLGNEEVPVSDSRSSAGEKPFSCSECGRGFIHKRSMKRHILSHTGEKPYSCSECGKIFGRKSHLNRHMLTHGGEKPFSCPQCGKLFGRKTHLNRHMLIHIGEKRFSCSVSKNYVAQSSHLHKHMRTHTEEKPSNCSDGKDSGGPEPAVK</sequence>
<feature type="domain" description="C2H2-type" evidence="14">
    <location>
        <begin position="240"/>
        <end position="267"/>
    </location>
</feature>
<evidence type="ECO:0000256" key="3">
    <source>
        <dbReference type="ARBA" id="ARBA00006991"/>
    </source>
</evidence>
<dbReference type="FunFam" id="3.30.160.60:FF:001235">
    <property type="entry name" value="Si:ch211-119o8.6"/>
    <property type="match status" value="2"/>
</dbReference>
<dbReference type="PROSITE" id="PS50157">
    <property type="entry name" value="ZINC_FINGER_C2H2_2"/>
    <property type="match status" value="10"/>
</dbReference>
<feature type="domain" description="C2H2-type" evidence="14">
    <location>
        <begin position="700"/>
        <end position="727"/>
    </location>
</feature>
<keyword evidence="6 12" id="KW-0863">Zinc-finger</keyword>
<evidence type="ECO:0000256" key="2">
    <source>
        <dbReference type="ARBA" id="ARBA00004123"/>
    </source>
</evidence>
<evidence type="ECO:0000256" key="5">
    <source>
        <dbReference type="ARBA" id="ARBA00022737"/>
    </source>
</evidence>
<dbReference type="OrthoDB" id="8113227at2759"/>
<name>A0A6J2PFA9_COTGO</name>
<protein>
    <submittedName>
        <fullName evidence="16">Gastrula zinc finger protein xFG20-1-like</fullName>
    </submittedName>
</protein>
<comment type="similarity">
    <text evidence="3">Belongs to the krueppel C2H2-type zinc-finger protein family.</text>
</comment>
<dbReference type="GO" id="GO:0003677">
    <property type="term" value="F:DNA binding"/>
    <property type="evidence" value="ECO:0007669"/>
    <property type="project" value="UniProtKB-KW"/>
</dbReference>
<feature type="domain" description="C2H2-type" evidence="14">
    <location>
        <begin position="380"/>
        <end position="407"/>
    </location>
</feature>
<feature type="domain" description="C2H2-type" evidence="14">
    <location>
        <begin position="324"/>
        <end position="351"/>
    </location>
</feature>
<evidence type="ECO:0000313" key="16">
    <source>
        <dbReference type="RefSeq" id="XP_029284285.1"/>
    </source>
</evidence>
<evidence type="ECO:0000256" key="7">
    <source>
        <dbReference type="ARBA" id="ARBA00022833"/>
    </source>
</evidence>
<keyword evidence="4" id="KW-0479">Metal-binding</keyword>
<keyword evidence="8" id="KW-0805">Transcription regulation</keyword>
<gene>
    <name evidence="16" type="primary">LOC115006290</name>
</gene>
<dbReference type="GO" id="GO:0005634">
    <property type="term" value="C:nucleus"/>
    <property type="evidence" value="ECO:0007669"/>
    <property type="project" value="UniProtKB-SubCell"/>
</dbReference>
<keyword evidence="11" id="KW-0539">Nucleus</keyword>
<feature type="region of interest" description="Disordered" evidence="13">
    <location>
        <begin position="103"/>
        <end position="197"/>
    </location>
</feature>
<dbReference type="GO" id="GO:0008270">
    <property type="term" value="F:zinc ion binding"/>
    <property type="evidence" value="ECO:0007669"/>
    <property type="project" value="UniProtKB-KW"/>
</dbReference>
<dbReference type="GO" id="GO:0000981">
    <property type="term" value="F:DNA-binding transcription factor activity, RNA polymerase II-specific"/>
    <property type="evidence" value="ECO:0007669"/>
    <property type="project" value="TreeGrafter"/>
</dbReference>
<dbReference type="Pfam" id="PF00096">
    <property type="entry name" value="zf-C2H2"/>
    <property type="match status" value="8"/>
</dbReference>
<evidence type="ECO:0000256" key="12">
    <source>
        <dbReference type="PROSITE-ProRule" id="PRU00042"/>
    </source>
</evidence>
<dbReference type="FunFam" id="3.30.160.60:FF:000624">
    <property type="entry name" value="zinc finger protein 697"/>
    <property type="match status" value="1"/>
</dbReference>
<keyword evidence="9" id="KW-0238">DNA-binding</keyword>
<dbReference type="FunFam" id="3.30.160.60:FF:002716">
    <property type="entry name" value="Zinc finger protein 212"/>
    <property type="match status" value="1"/>
</dbReference>
<evidence type="ECO:0000256" key="4">
    <source>
        <dbReference type="ARBA" id="ARBA00022723"/>
    </source>
</evidence>
<comment type="subcellular location">
    <subcellularLocation>
        <location evidence="2">Nucleus</location>
    </subcellularLocation>
</comment>
<dbReference type="SUPFAM" id="SSF57667">
    <property type="entry name" value="beta-beta-alpha zinc fingers"/>
    <property type="match status" value="7"/>
</dbReference>
<keyword evidence="10" id="KW-0804">Transcription</keyword>
<feature type="compositionally biased region" description="Basic and acidic residues" evidence="13">
    <location>
        <begin position="610"/>
        <end position="619"/>
    </location>
</feature>
<dbReference type="FunFam" id="3.30.160.60:FF:001954">
    <property type="entry name" value="Zinc finger protein 787"/>
    <property type="match status" value="1"/>
</dbReference>
<feature type="region of interest" description="Disordered" evidence="13">
    <location>
        <begin position="489"/>
        <end position="527"/>
    </location>
</feature>
<dbReference type="FunFam" id="3.30.160.60:FF:001158">
    <property type="entry name" value="zinc finger protein 22"/>
    <property type="match status" value="1"/>
</dbReference>
<feature type="domain" description="C2H2-type" evidence="14">
    <location>
        <begin position="728"/>
        <end position="755"/>
    </location>
</feature>
<dbReference type="GeneID" id="115006290"/>
<feature type="domain" description="C2H2-type" evidence="14">
    <location>
        <begin position="672"/>
        <end position="699"/>
    </location>
</feature>
<feature type="compositionally biased region" description="Basic and acidic residues" evidence="13">
    <location>
        <begin position="749"/>
        <end position="772"/>
    </location>
</feature>
<evidence type="ECO:0000259" key="14">
    <source>
        <dbReference type="PROSITE" id="PS50157"/>
    </source>
</evidence>
<reference evidence="16" key="1">
    <citation type="submission" date="2025-08" db="UniProtKB">
        <authorList>
            <consortium name="RefSeq"/>
        </authorList>
    </citation>
    <scope>IDENTIFICATION</scope>
</reference>
<evidence type="ECO:0000256" key="6">
    <source>
        <dbReference type="ARBA" id="ARBA00022771"/>
    </source>
</evidence>
<dbReference type="InterPro" id="IPR013087">
    <property type="entry name" value="Znf_C2H2_type"/>
</dbReference>
<dbReference type="RefSeq" id="XP_029284285.1">
    <property type="nucleotide sequence ID" value="XM_029428425.1"/>
</dbReference>
<feature type="region of interest" description="Disordered" evidence="13">
    <location>
        <begin position="547"/>
        <end position="642"/>
    </location>
</feature>
<dbReference type="FunFam" id="3.30.160.60:FF:000966">
    <property type="entry name" value="ZFP90 zinc finger protein"/>
    <property type="match status" value="1"/>
</dbReference>
<evidence type="ECO:0000256" key="11">
    <source>
        <dbReference type="ARBA" id="ARBA00023242"/>
    </source>
</evidence>
<feature type="domain" description="C2H2-type" evidence="14">
    <location>
        <begin position="352"/>
        <end position="379"/>
    </location>
</feature>
<dbReference type="PANTHER" id="PTHR24394">
    <property type="entry name" value="ZINC FINGER PROTEIN"/>
    <property type="match status" value="1"/>
</dbReference>
<dbReference type="FunFam" id="3.30.160.60:FF:000870">
    <property type="entry name" value="zinc finger protein 197 isoform X1"/>
    <property type="match status" value="1"/>
</dbReference>
<feature type="domain" description="C2H2-type" evidence="14">
    <location>
        <begin position="268"/>
        <end position="295"/>
    </location>
</feature>
<feature type="domain" description="C2H2-type" evidence="14">
    <location>
        <begin position="644"/>
        <end position="671"/>
    </location>
</feature>
<feature type="compositionally biased region" description="Basic and acidic residues" evidence="13">
    <location>
        <begin position="170"/>
        <end position="190"/>
    </location>
</feature>
<feature type="compositionally biased region" description="Basic and acidic residues" evidence="13">
    <location>
        <begin position="584"/>
        <end position="600"/>
    </location>
</feature>
<evidence type="ECO:0000256" key="1">
    <source>
        <dbReference type="ARBA" id="ARBA00003767"/>
    </source>
</evidence>
<keyword evidence="7" id="KW-0862">Zinc</keyword>
<dbReference type="Gene3D" id="3.30.160.60">
    <property type="entry name" value="Classic Zinc Finger"/>
    <property type="match status" value="10"/>
</dbReference>
<dbReference type="InParanoid" id="A0A6J2PFA9"/>
<feature type="domain" description="C2H2-type" evidence="14">
    <location>
        <begin position="296"/>
        <end position="323"/>
    </location>
</feature>
<feature type="region of interest" description="Disordered" evidence="13">
    <location>
        <begin position="741"/>
        <end position="772"/>
    </location>
</feature>
<accession>A0A6J2PFA9</accession>
<dbReference type="FunFam" id="3.30.160.60:FF:000097">
    <property type="entry name" value="Zinc finger protein"/>
    <property type="match status" value="1"/>
</dbReference>
<dbReference type="AlphaFoldDB" id="A0A6J2PFA9"/>
<evidence type="ECO:0000256" key="13">
    <source>
        <dbReference type="SAM" id="MobiDB-lite"/>
    </source>
</evidence>
<dbReference type="KEGG" id="cgob:115006290"/>
<evidence type="ECO:0000256" key="9">
    <source>
        <dbReference type="ARBA" id="ARBA00023125"/>
    </source>
</evidence>
<proteinExistence type="inferred from homology"/>
<dbReference type="InterPro" id="IPR036236">
    <property type="entry name" value="Znf_C2H2_sf"/>
</dbReference>
<evidence type="ECO:0000256" key="10">
    <source>
        <dbReference type="ARBA" id="ARBA00023163"/>
    </source>
</evidence>
<dbReference type="PANTHER" id="PTHR24394:SF44">
    <property type="entry name" value="ZINC FINGER PROTEIN 271-LIKE"/>
    <property type="match status" value="1"/>
</dbReference>
<organism evidence="15 16">
    <name type="scientific">Cottoperca gobio</name>
    <name type="common">Frogmouth</name>
    <name type="synonym">Aphritis gobio</name>
    <dbReference type="NCBI Taxonomy" id="56716"/>
    <lineage>
        <taxon>Eukaryota</taxon>
        <taxon>Metazoa</taxon>
        <taxon>Chordata</taxon>
        <taxon>Craniata</taxon>
        <taxon>Vertebrata</taxon>
        <taxon>Euteleostomi</taxon>
        <taxon>Actinopterygii</taxon>
        <taxon>Neopterygii</taxon>
        <taxon>Teleostei</taxon>
        <taxon>Neoteleostei</taxon>
        <taxon>Acanthomorphata</taxon>
        <taxon>Eupercaria</taxon>
        <taxon>Perciformes</taxon>
        <taxon>Notothenioidei</taxon>
        <taxon>Bovichtidae</taxon>
        <taxon>Cottoperca</taxon>
    </lineage>
</organism>
<dbReference type="PROSITE" id="PS00028">
    <property type="entry name" value="ZINC_FINGER_C2H2_1"/>
    <property type="match status" value="8"/>
</dbReference>
<comment type="function">
    <text evidence="1">May be involved in transcriptional regulation.</text>
</comment>
<keyword evidence="5" id="KW-0677">Repeat</keyword>
<dbReference type="Proteomes" id="UP000504630">
    <property type="component" value="Unplaced"/>
</dbReference>
<keyword evidence="15" id="KW-1185">Reference proteome</keyword>
<dbReference type="SMART" id="SM00355">
    <property type="entry name" value="ZnF_C2H2"/>
    <property type="match status" value="10"/>
</dbReference>